<keyword evidence="9" id="KW-1185">Reference proteome</keyword>
<dbReference type="SMART" id="SM00257">
    <property type="entry name" value="LysM"/>
    <property type="match status" value="3"/>
</dbReference>
<dbReference type="CDD" id="cd00118">
    <property type="entry name" value="LysM"/>
    <property type="match status" value="1"/>
</dbReference>
<organism evidence="8 9">
    <name type="scientific">Staphylotrichum longicolle</name>
    <dbReference type="NCBI Taxonomy" id="669026"/>
    <lineage>
        <taxon>Eukaryota</taxon>
        <taxon>Fungi</taxon>
        <taxon>Dikarya</taxon>
        <taxon>Ascomycota</taxon>
        <taxon>Pezizomycotina</taxon>
        <taxon>Sordariomycetes</taxon>
        <taxon>Sordariomycetidae</taxon>
        <taxon>Sordariales</taxon>
        <taxon>Chaetomiaceae</taxon>
        <taxon>Staphylotrichum</taxon>
    </lineage>
</organism>
<dbReference type="Pfam" id="PF24870">
    <property type="entry name" value="DUF7735"/>
    <property type="match status" value="1"/>
</dbReference>
<dbReference type="Gene3D" id="3.10.350.10">
    <property type="entry name" value="LysM domain"/>
    <property type="match status" value="4"/>
</dbReference>
<feature type="signal peptide" evidence="6">
    <location>
        <begin position="1"/>
        <end position="22"/>
    </location>
</feature>
<protein>
    <recommendedName>
        <fullName evidence="7">LysM domain-containing protein</fullName>
    </recommendedName>
</protein>
<keyword evidence="3" id="KW-0843">Virulence</keyword>
<dbReference type="Pfam" id="PF01476">
    <property type="entry name" value="LysM"/>
    <property type="match status" value="3"/>
</dbReference>
<sequence>MMVMRAALAAGVLAVLTVPAAADFIYTSANQAELHPIVAPTAYPKVTNTDPWTCVTEGVMDLVLSPPKPSGSLSDAILSFGSSLIETCRTSGTLQRPCDYPDKTRWCGITTALPQSLRPAYSVYASNASSWWSAHSSRVVRVAQECPLMWYGASNAAYGGYQMNQTLINAECYAEANPSNTITTRTTATPGVTSSLATSTTTRLPTSTTTPVPTSTSSTKTLSSTTTSSSSVTVGSNGVATPLPMQPGMVSNCNKFTTVNAGDTCNIIAFFNGPISTENFVLWNPGVGGMACGNLRVGSIVCIGVAATPTSTVSGELPLLTPKPIHPGIVSNCNKFTLVNPGDTCNIISFFNGPISTENFALWNPGVGGPACGNLRVGTYVCIGVIGTPTQTSTTSTTPGNGIATPTPTHPGMVSNCNKFTLVNPGDTCNIVAFYNGPIPTEYFVLWNRGVGGTQCGTLQVGTYACIGLIQPQGGNGIPTPAPAHPGMVGNCDKFAYVVPGDSCDSIAFYNGVAGTQFVKQWNTGVGANCQSLQVGTYVCIGVRA</sequence>
<feature type="chain" id="PRO_5041962521" description="LysM domain-containing protein" evidence="6">
    <location>
        <begin position="23"/>
        <end position="545"/>
    </location>
</feature>
<dbReference type="EMBL" id="JAHCVI010000005">
    <property type="protein sequence ID" value="KAG7284938.1"/>
    <property type="molecule type" value="Genomic_DNA"/>
</dbReference>
<feature type="compositionally biased region" description="Low complexity" evidence="5">
    <location>
        <begin position="192"/>
        <end position="233"/>
    </location>
</feature>
<evidence type="ECO:0000256" key="4">
    <source>
        <dbReference type="ARBA" id="ARBA00044955"/>
    </source>
</evidence>
<reference evidence="8" key="1">
    <citation type="submission" date="2023-02" db="EMBL/GenBank/DDBJ databases">
        <authorList>
            <person name="Palmer J.M."/>
        </authorList>
    </citation>
    <scope>NUCLEOTIDE SEQUENCE</scope>
    <source>
        <strain evidence="8">FW57</strain>
    </source>
</reference>
<keyword evidence="2 6" id="KW-0732">Signal</keyword>
<accession>A0AAD4EP85</accession>
<proteinExistence type="inferred from homology"/>
<evidence type="ECO:0000313" key="9">
    <source>
        <dbReference type="Proteomes" id="UP001197093"/>
    </source>
</evidence>
<dbReference type="GO" id="GO:0008061">
    <property type="term" value="F:chitin binding"/>
    <property type="evidence" value="ECO:0007669"/>
    <property type="project" value="UniProtKB-KW"/>
</dbReference>
<evidence type="ECO:0000256" key="3">
    <source>
        <dbReference type="ARBA" id="ARBA00023026"/>
    </source>
</evidence>
<feature type="domain" description="LysM" evidence="7">
    <location>
        <begin position="255"/>
        <end position="303"/>
    </location>
</feature>
<dbReference type="InterPro" id="IPR056637">
    <property type="entry name" value="DUF7735"/>
</dbReference>
<feature type="region of interest" description="Disordered" evidence="5">
    <location>
        <begin position="181"/>
        <end position="235"/>
    </location>
</feature>
<evidence type="ECO:0000313" key="8">
    <source>
        <dbReference type="EMBL" id="KAG7284938.1"/>
    </source>
</evidence>
<evidence type="ECO:0000256" key="2">
    <source>
        <dbReference type="ARBA" id="ARBA00022729"/>
    </source>
</evidence>
<dbReference type="PROSITE" id="PS51782">
    <property type="entry name" value="LYSM"/>
    <property type="match status" value="3"/>
</dbReference>
<feature type="domain" description="LysM" evidence="7">
    <location>
        <begin position="494"/>
        <end position="541"/>
    </location>
</feature>
<comment type="similarity">
    <text evidence="4">Belongs to the secreted LysM effector family.</text>
</comment>
<gene>
    <name evidence="8" type="ORF">NEMBOFW57_009553</name>
</gene>
<dbReference type="Proteomes" id="UP001197093">
    <property type="component" value="Unassembled WGS sequence"/>
</dbReference>
<dbReference type="AlphaFoldDB" id="A0AAD4EP85"/>
<feature type="compositionally biased region" description="Polar residues" evidence="5">
    <location>
        <begin position="181"/>
        <end position="191"/>
    </location>
</feature>
<dbReference type="PANTHER" id="PTHR34997:SF2">
    <property type="entry name" value="LYSM DOMAIN-CONTAINING PROTEIN-RELATED"/>
    <property type="match status" value="1"/>
</dbReference>
<keyword evidence="1" id="KW-0147">Chitin-binding</keyword>
<dbReference type="InterPro" id="IPR052210">
    <property type="entry name" value="LysM1-like"/>
</dbReference>
<dbReference type="InterPro" id="IPR036779">
    <property type="entry name" value="LysM_dom_sf"/>
</dbReference>
<dbReference type="PANTHER" id="PTHR34997">
    <property type="entry name" value="AM15"/>
    <property type="match status" value="1"/>
</dbReference>
<evidence type="ECO:0000256" key="6">
    <source>
        <dbReference type="SAM" id="SignalP"/>
    </source>
</evidence>
<evidence type="ECO:0000256" key="5">
    <source>
        <dbReference type="SAM" id="MobiDB-lite"/>
    </source>
</evidence>
<evidence type="ECO:0000256" key="1">
    <source>
        <dbReference type="ARBA" id="ARBA00022669"/>
    </source>
</evidence>
<dbReference type="InterPro" id="IPR018392">
    <property type="entry name" value="LysM"/>
</dbReference>
<name>A0AAD4EP85_9PEZI</name>
<comment type="caution">
    <text evidence="8">The sequence shown here is derived from an EMBL/GenBank/DDBJ whole genome shotgun (WGS) entry which is preliminary data.</text>
</comment>
<feature type="domain" description="LysM" evidence="7">
    <location>
        <begin position="335"/>
        <end position="383"/>
    </location>
</feature>
<evidence type="ECO:0000259" key="7">
    <source>
        <dbReference type="PROSITE" id="PS51782"/>
    </source>
</evidence>